<protein>
    <submittedName>
        <fullName evidence="2">Uncharacterized protein</fullName>
    </submittedName>
</protein>
<evidence type="ECO:0000313" key="3">
    <source>
        <dbReference type="Proteomes" id="UP000622797"/>
    </source>
</evidence>
<keyword evidence="1" id="KW-0732">Signal</keyword>
<dbReference type="OrthoDB" id="5147689at2759"/>
<evidence type="ECO:0000313" key="2">
    <source>
        <dbReference type="EMBL" id="KAF4969188.1"/>
    </source>
</evidence>
<gene>
    <name evidence="2" type="ORF">FSARC_3564</name>
</gene>
<dbReference type="Proteomes" id="UP000622797">
    <property type="component" value="Unassembled WGS sequence"/>
</dbReference>
<accession>A0A8H4U488</accession>
<proteinExistence type="predicted"/>
<sequence>MLLASSRFAIPFWLSLVLLGCGTHHLGVLGHPFEMARRRFNGMGVPMLIIAIKEYLQGENAYDPSVPNKCVILFGASNTGAGCKTFVQCENSDRRGDDAGEWQACFEGGRQYFSHPDVGDYSITFTKAGGGEDGLHSPVLQLADYNDWEPFVLDDIIEAQGGLSSSEGNLCKKKKSMTGSSWTCGVPKKGGGAAFGISIIGQDSDQPGYEPGWCTAHVNQYQKNQLGTGNNYAFDVILKDNDGNQIGHIQHVEVDEGGHLSVTSQLPFTFDISVGAVDSDPVTFAYAGQSWVCDGKDKSWHACTLAKGRSKGYENGDREGDMGFTCDAA</sequence>
<dbReference type="PROSITE" id="PS51257">
    <property type="entry name" value="PROKAR_LIPOPROTEIN"/>
    <property type="match status" value="1"/>
</dbReference>
<comment type="caution">
    <text evidence="2">The sequence shown here is derived from an EMBL/GenBank/DDBJ whole genome shotgun (WGS) entry which is preliminary data.</text>
</comment>
<evidence type="ECO:0000256" key="1">
    <source>
        <dbReference type="SAM" id="SignalP"/>
    </source>
</evidence>
<feature type="chain" id="PRO_5034856738" evidence="1">
    <location>
        <begin position="31"/>
        <end position="329"/>
    </location>
</feature>
<dbReference type="AlphaFoldDB" id="A0A8H4U488"/>
<name>A0A8H4U488_9HYPO</name>
<organism evidence="2 3">
    <name type="scientific">Fusarium sarcochroum</name>
    <dbReference type="NCBI Taxonomy" id="1208366"/>
    <lineage>
        <taxon>Eukaryota</taxon>
        <taxon>Fungi</taxon>
        <taxon>Dikarya</taxon>
        <taxon>Ascomycota</taxon>
        <taxon>Pezizomycotina</taxon>
        <taxon>Sordariomycetes</taxon>
        <taxon>Hypocreomycetidae</taxon>
        <taxon>Hypocreales</taxon>
        <taxon>Nectriaceae</taxon>
        <taxon>Fusarium</taxon>
        <taxon>Fusarium lateritium species complex</taxon>
    </lineage>
</organism>
<reference evidence="2" key="2">
    <citation type="submission" date="2020-05" db="EMBL/GenBank/DDBJ databases">
        <authorList>
            <person name="Kim H.-S."/>
            <person name="Proctor R.H."/>
            <person name="Brown D.W."/>
        </authorList>
    </citation>
    <scope>NUCLEOTIDE SEQUENCE</scope>
    <source>
        <strain evidence="2">NRRL 20472</strain>
    </source>
</reference>
<feature type="signal peptide" evidence="1">
    <location>
        <begin position="1"/>
        <end position="30"/>
    </location>
</feature>
<keyword evidence="3" id="KW-1185">Reference proteome</keyword>
<reference evidence="2" key="1">
    <citation type="journal article" date="2020" name="BMC Genomics">
        <title>Correction to: Identification and distribution of gene clusters required for synthesis of sphingolipid metabolism inhibitors in diverse species of the filamentous fungus Fusarium.</title>
        <authorList>
            <person name="Kim H.S."/>
            <person name="Lohmar J.M."/>
            <person name="Busman M."/>
            <person name="Brown D.W."/>
            <person name="Naumann T.A."/>
            <person name="Divon H.H."/>
            <person name="Lysoe E."/>
            <person name="Uhlig S."/>
            <person name="Proctor R.H."/>
        </authorList>
    </citation>
    <scope>NUCLEOTIDE SEQUENCE</scope>
    <source>
        <strain evidence="2">NRRL 20472</strain>
    </source>
</reference>
<dbReference type="EMBL" id="JABEXW010000171">
    <property type="protein sequence ID" value="KAF4969188.1"/>
    <property type="molecule type" value="Genomic_DNA"/>
</dbReference>